<dbReference type="InterPro" id="IPR027379">
    <property type="entry name" value="CLS_N"/>
</dbReference>
<keyword evidence="9" id="KW-1185">Reference proteome</keyword>
<feature type="domain" description="Cardiolipin synthase N-terminal" evidence="7">
    <location>
        <begin position="11"/>
        <end position="53"/>
    </location>
</feature>
<evidence type="ECO:0000256" key="6">
    <source>
        <dbReference type="SAM" id="Phobius"/>
    </source>
</evidence>
<comment type="subcellular location">
    <subcellularLocation>
        <location evidence="1">Cell membrane</location>
        <topology evidence="1">Multi-pass membrane protein</topology>
    </subcellularLocation>
</comment>
<reference evidence="9" key="1">
    <citation type="submission" date="2017-11" db="EMBL/GenBank/DDBJ databases">
        <title>Phenotypic and genomic properties of facultatively anaerobic sulfur-reducing natronoarchaea from hypersaline soda lakes.</title>
        <authorList>
            <person name="Sorokin D.Y."/>
            <person name="Kublanov I.V."/>
            <person name="Roman P."/>
            <person name="Sinninghe Damste J.S."/>
            <person name="Golyshin P.N."/>
            <person name="Rojo D."/>
            <person name="Ciordia S."/>
            <person name="Mena M.D.C."/>
            <person name="Ferrer M."/>
            <person name="Messina E."/>
            <person name="Smedile F."/>
            <person name="La Spada G."/>
            <person name="La Cono V."/>
            <person name="Yakimov M.M."/>
        </authorList>
    </citation>
    <scope>NUCLEOTIDE SEQUENCE [LARGE SCALE GENOMIC DNA]</scope>
    <source>
        <strain evidence="9">AArc-Sl</strain>
    </source>
</reference>
<dbReference type="GO" id="GO:0005886">
    <property type="term" value="C:plasma membrane"/>
    <property type="evidence" value="ECO:0007669"/>
    <property type="project" value="UniProtKB-SubCell"/>
</dbReference>
<feature type="transmembrane region" description="Helical" evidence="6">
    <location>
        <begin position="30"/>
        <end position="51"/>
    </location>
</feature>
<evidence type="ECO:0000313" key="9">
    <source>
        <dbReference type="Proteomes" id="UP000263012"/>
    </source>
</evidence>
<keyword evidence="5 6" id="KW-0472">Membrane</keyword>
<dbReference type="Proteomes" id="UP000263012">
    <property type="component" value="Chromosome"/>
</dbReference>
<dbReference type="Pfam" id="PF13396">
    <property type="entry name" value="PLDc_N"/>
    <property type="match status" value="1"/>
</dbReference>
<evidence type="ECO:0000256" key="3">
    <source>
        <dbReference type="ARBA" id="ARBA00022692"/>
    </source>
</evidence>
<keyword evidence="3 6" id="KW-0812">Transmembrane</keyword>
<keyword evidence="4 6" id="KW-1133">Transmembrane helix</keyword>
<evidence type="ECO:0000259" key="7">
    <source>
        <dbReference type="Pfam" id="PF13396"/>
    </source>
</evidence>
<name>A0A343TNV5_9EURY</name>
<dbReference type="EMBL" id="CP025066">
    <property type="protein sequence ID" value="AUX10777.1"/>
    <property type="molecule type" value="Genomic_DNA"/>
</dbReference>
<evidence type="ECO:0000256" key="4">
    <source>
        <dbReference type="ARBA" id="ARBA00022989"/>
    </source>
</evidence>
<evidence type="ECO:0000256" key="2">
    <source>
        <dbReference type="ARBA" id="ARBA00022475"/>
    </source>
</evidence>
<sequence>MVFFLLILAVTIAIIWWTYTDAQKNSTHPAFLWAIVVFLAPILGLVLYLILGRDRL</sequence>
<organism evidence="8 9">
    <name type="scientific">Halalkaliarchaeum desulfuricum</name>
    <dbReference type="NCBI Taxonomy" id="2055893"/>
    <lineage>
        <taxon>Archaea</taxon>
        <taxon>Methanobacteriati</taxon>
        <taxon>Methanobacteriota</taxon>
        <taxon>Stenosarchaea group</taxon>
        <taxon>Halobacteria</taxon>
        <taxon>Halobacteriales</taxon>
        <taxon>Haloferacaceae</taxon>
        <taxon>Halalkaliarchaeum</taxon>
    </lineage>
</organism>
<evidence type="ECO:0000256" key="1">
    <source>
        <dbReference type="ARBA" id="ARBA00004651"/>
    </source>
</evidence>
<dbReference type="AlphaFoldDB" id="A0A343TNV5"/>
<dbReference type="KEGG" id="hdf:AArcSl_3171"/>
<keyword evidence="2" id="KW-1003">Cell membrane</keyword>
<evidence type="ECO:0000313" key="8">
    <source>
        <dbReference type="EMBL" id="AUX10777.1"/>
    </source>
</evidence>
<protein>
    <recommendedName>
        <fullName evidence="7">Cardiolipin synthase N-terminal domain-containing protein</fullName>
    </recommendedName>
</protein>
<evidence type="ECO:0000256" key="5">
    <source>
        <dbReference type="ARBA" id="ARBA00023136"/>
    </source>
</evidence>
<accession>A0A343TNV5</accession>
<proteinExistence type="predicted"/>
<gene>
    <name evidence="8" type="ORF">AArcSl_3171</name>
</gene>